<dbReference type="EMBL" id="NSJB01000001">
    <property type="protein sequence ID" value="PAT38430.1"/>
    <property type="molecule type" value="Genomic_DNA"/>
</dbReference>
<evidence type="ECO:0000259" key="2">
    <source>
        <dbReference type="Pfam" id="PF03886"/>
    </source>
</evidence>
<dbReference type="AlphaFoldDB" id="A0A2A2AIN0"/>
<dbReference type="Proteomes" id="UP000218054">
    <property type="component" value="Unassembled WGS sequence"/>
</dbReference>
<evidence type="ECO:0000313" key="3">
    <source>
        <dbReference type="EMBL" id="PAT38430.1"/>
    </source>
</evidence>
<protein>
    <recommendedName>
        <fullName evidence="2">ABC-type transport auxiliary lipoprotein component domain-containing protein</fullName>
    </recommendedName>
</protein>
<dbReference type="InterPro" id="IPR006311">
    <property type="entry name" value="TAT_signal"/>
</dbReference>
<proteinExistence type="predicted"/>
<dbReference type="Gene3D" id="3.40.50.10610">
    <property type="entry name" value="ABC-type transport auxiliary lipoprotein component"/>
    <property type="match status" value="1"/>
</dbReference>
<accession>A0A2A2AIN0</accession>
<gene>
    <name evidence="3" type="ORF">CK625_02790</name>
</gene>
<name>A0A2A2AIN0_9BURK</name>
<dbReference type="SUPFAM" id="SSF159594">
    <property type="entry name" value="XCC0632-like"/>
    <property type="match status" value="1"/>
</dbReference>
<keyword evidence="4" id="KW-1185">Reference proteome</keyword>
<dbReference type="InterPro" id="IPR005586">
    <property type="entry name" value="ABC_trans_aux"/>
</dbReference>
<sequence>MPPHAQPRRLALAALGLSAALLGACSALPTPTAAPALYDFSVATDQQVDGAKGAAMAASAPAAQSGTPQQPAPAAAPLLLGKVSAHGLPANSQAVLYRYAYADAQQLRAYQQARWSQPVPQLLGQQLRQQLELRRPVLEEGFSPARLRQEQQAPLALQVDVLQFEQVFTSQTQSHAQVRLRATLWAPQPQGDRLLGQRTFEYQRPAPTPDAAGGAWALAQAAQAAVAAIDSWLSQMPQTP</sequence>
<comment type="caution">
    <text evidence="3">The sequence shown here is derived from an EMBL/GenBank/DDBJ whole genome shotgun (WGS) entry which is preliminary data.</text>
</comment>
<keyword evidence="1" id="KW-0732">Signal</keyword>
<evidence type="ECO:0000313" key="4">
    <source>
        <dbReference type="Proteomes" id="UP000218054"/>
    </source>
</evidence>
<organism evidence="3 4">
    <name type="scientific">Vandammella animalimorsus</name>
    <dbReference type="NCBI Taxonomy" id="2029117"/>
    <lineage>
        <taxon>Bacteria</taxon>
        <taxon>Pseudomonadati</taxon>
        <taxon>Pseudomonadota</taxon>
        <taxon>Betaproteobacteria</taxon>
        <taxon>Burkholderiales</taxon>
        <taxon>Comamonadaceae</taxon>
        <taxon>Vandammella</taxon>
    </lineage>
</organism>
<dbReference type="Pfam" id="PF03886">
    <property type="entry name" value="ABC_trans_aux"/>
    <property type="match status" value="1"/>
</dbReference>
<feature type="chain" id="PRO_5011974068" description="ABC-type transport auxiliary lipoprotein component domain-containing protein" evidence="1">
    <location>
        <begin position="30"/>
        <end position="240"/>
    </location>
</feature>
<feature type="signal peptide" evidence="1">
    <location>
        <begin position="1"/>
        <end position="29"/>
    </location>
</feature>
<dbReference type="PROSITE" id="PS51318">
    <property type="entry name" value="TAT"/>
    <property type="match status" value="1"/>
</dbReference>
<reference evidence="3 4" key="1">
    <citation type="submission" date="2017-08" db="EMBL/GenBank/DDBJ databases">
        <title>WGS of Clinical strains of the CDC Group NO-1 linked to zoonotic infections in humans.</title>
        <authorList>
            <person name="Bernier A.-M."/>
            <person name="Bernard K."/>
        </authorList>
    </citation>
    <scope>NUCLEOTIDE SEQUENCE [LARGE SCALE GENOMIC DNA]</scope>
    <source>
        <strain evidence="3 4">NML00-0135</strain>
    </source>
</reference>
<feature type="domain" description="ABC-type transport auxiliary lipoprotein component" evidence="2">
    <location>
        <begin position="64"/>
        <end position="229"/>
    </location>
</feature>
<evidence type="ECO:0000256" key="1">
    <source>
        <dbReference type="SAM" id="SignalP"/>
    </source>
</evidence>